<dbReference type="AlphaFoldDB" id="A0AAV1WAC4"/>
<keyword evidence="2" id="KW-1185">Reference proteome</keyword>
<reference evidence="1 2" key="1">
    <citation type="submission" date="2024-03" db="EMBL/GenBank/DDBJ databases">
        <authorList>
            <person name="Martinez-Hernandez J."/>
        </authorList>
    </citation>
    <scope>NUCLEOTIDE SEQUENCE [LARGE SCALE GENOMIC DNA]</scope>
</reference>
<dbReference type="Proteomes" id="UP001497480">
    <property type="component" value="Unassembled WGS sequence"/>
</dbReference>
<sequence length="124" mass="14165">MSDIYSKWCKGDILTTEEGPIRILQHPFHFCSLSCKVDHMLYEGENLCTILHRFNESDFSFSQFEGLRVDGSEVIYQDTHFAPANSSSFNTEVISNSVISCEESIAKNKKTNGFFLSHSSRRKD</sequence>
<evidence type="ECO:0000313" key="2">
    <source>
        <dbReference type="Proteomes" id="UP001497480"/>
    </source>
</evidence>
<organism evidence="1 2">
    <name type="scientific">Lupinus luteus</name>
    <name type="common">European yellow lupine</name>
    <dbReference type="NCBI Taxonomy" id="3873"/>
    <lineage>
        <taxon>Eukaryota</taxon>
        <taxon>Viridiplantae</taxon>
        <taxon>Streptophyta</taxon>
        <taxon>Embryophyta</taxon>
        <taxon>Tracheophyta</taxon>
        <taxon>Spermatophyta</taxon>
        <taxon>Magnoliopsida</taxon>
        <taxon>eudicotyledons</taxon>
        <taxon>Gunneridae</taxon>
        <taxon>Pentapetalae</taxon>
        <taxon>rosids</taxon>
        <taxon>fabids</taxon>
        <taxon>Fabales</taxon>
        <taxon>Fabaceae</taxon>
        <taxon>Papilionoideae</taxon>
        <taxon>50 kb inversion clade</taxon>
        <taxon>genistoids sensu lato</taxon>
        <taxon>core genistoids</taxon>
        <taxon>Genisteae</taxon>
        <taxon>Lupinus</taxon>
    </lineage>
</organism>
<gene>
    <name evidence="1" type="ORF">LLUT_LOCUS7136</name>
</gene>
<dbReference type="EMBL" id="CAXHTB010000005">
    <property type="protein sequence ID" value="CAL0306076.1"/>
    <property type="molecule type" value="Genomic_DNA"/>
</dbReference>
<protein>
    <submittedName>
        <fullName evidence="1">Uncharacterized protein</fullName>
    </submittedName>
</protein>
<name>A0AAV1WAC4_LUPLU</name>
<proteinExistence type="predicted"/>
<evidence type="ECO:0000313" key="1">
    <source>
        <dbReference type="EMBL" id="CAL0306076.1"/>
    </source>
</evidence>
<accession>A0AAV1WAC4</accession>
<comment type="caution">
    <text evidence="1">The sequence shown here is derived from an EMBL/GenBank/DDBJ whole genome shotgun (WGS) entry which is preliminary data.</text>
</comment>